<accession>A0A2H1ECV7</accession>
<gene>
    <name evidence="1" type="ORF">MARIT_2735</name>
</gene>
<name>A0A2H1ECV7_9FLAO</name>
<reference evidence="1 2" key="1">
    <citation type="submission" date="2016-11" db="EMBL/GenBank/DDBJ databases">
        <authorList>
            <person name="Jaros S."/>
            <person name="Januszkiewicz K."/>
            <person name="Wedrychowicz H."/>
        </authorList>
    </citation>
    <scope>NUCLEOTIDE SEQUENCE [LARGE SCALE GENOMIC DNA]</scope>
    <source>
        <strain evidence="1">NCIMB 2154T</strain>
    </source>
</reference>
<dbReference type="EMBL" id="LT634361">
    <property type="protein sequence ID" value="SFZ84408.1"/>
    <property type="molecule type" value="Genomic_DNA"/>
</dbReference>
<dbReference type="Proteomes" id="UP000231564">
    <property type="component" value="Chromosome MARIT"/>
</dbReference>
<dbReference type="KEGG" id="tmar:MARIT_2735"/>
<dbReference type="GeneID" id="47724192"/>
<organism evidence="1 2">
    <name type="scientific">Tenacibaculum maritimum NCIMB 2154</name>
    <dbReference type="NCBI Taxonomy" id="1349785"/>
    <lineage>
        <taxon>Bacteria</taxon>
        <taxon>Pseudomonadati</taxon>
        <taxon>Bacteroidota</taxon>
        <taxon>Flavobacteriia</taxon>
        <taxon>Flavobacteriales</taxon>
        <taxon>Flavobacteriaceae</taxon>
        <taxon>Tenacibaculum</taxon>
    </lineage>
</organism>
<dbReference type="AlphaFoldDB" id="A0A2H1ECV7"/>
<dbReference type="InterPro" id="IPR049796">
    <property type="entry name" value="CdiI_Ct-like"/>
</dbReference>
<dbReference type="SUPFAM" id="SSF48431">
    <property type="entry name" value="Lipovitellin-phosvitin complex, superhelical domain"/>
    <property type="match status" value="1"/>
</dbReference>
<evidence type="ECO:0000313" key="1">
    <source>
        <dbReference type="EMBL" id="SFZ84408.1"/>
    </source>
</evidence>
<dbReference type="OrthoDB" id="1454357at2"/>
<proteinExistence type="predicted"/>
<evidence type="ECO:0000313" key="2">
    <source>
        <dbReference type="Proteomes" id="UP000231564"/>
    </source>
</evidence>
<dbReference type="RefSeq" id="WP_100211748.1">
    <property type="nucleotide sequence ID" value="NZ_CP138495.1"/>
</dbReference>
<dbReference type="InterPro" id="IPR011030">
    <property type="entry name" value="Lipovitellin_superhlx_dom"/>
</dbReference>
<keyword evidence="2" id="KW-1185">Reference proteome</keyword>
<sequence>MKHEDFEKIILEENKDKILDSLLYVTEYDDDWEWVENKCLELINSKDNDIKGLAITCLGHLARIHGKINYKKVSKILESNLSDLTIKGRIEDAFDDIKMFTENE</sequence>
<evidence type="ECO:0008006" key="3">
    <source>
        <dbReference type="Google" id="ProtNLM"/>
    </source>
</evidence>
<protein>
    <recommendedName>
        <fullName evidence="3">HEAT repeat domain-containing protein</fullName>
    </recommendedName>
</protein>
<dbReference type="CDD" id="cd20694">
    <property type="entry name" value="CdiI_Ct-like"/>
    <property type="match status" value="1"/>
</dbReference>